<name>A0A8I6XC30_HORVV</name>
<keyword evidence="2" id="KW-1185">Reference proteome</keyword>
<sequence>MPQLTVGCCCISQAPQTGGTPIMPGTCRLASIKVSSAQLLFTSFVKKGKGIDRAASHNYTGQVEHCTGSSPHLRDGRTCLHQTPFSSSQSQARLGKREKNSCLHNIQPLGCTFSPADVCLSSSFQDLSVIWETLAFPSKNAEKSQMGKSISGTIHPPLASFTSALT</sequence>
<dbReference type="Gramene" id="HORVU.MOREX.r2.3HG0200200.1">
    <property type="protein sequence ID" value="HORVU.MOREX.r2.3HG0200200.1.CDS.1"/>
    <property type="gene ID" value="HORVU.MOREX.r2.3HG0200200"/>
</dbReference>
<reference evidence="1" key="2">
    <citation type="submission" date="2020-10" db="EMBL/GenBank/DDBJ databases">
        <authorList>
            <person name="Scholz U."/>
            <person name="Mascher M."/>
            <person name="Fiebig A."/>
        </authorList>
    </citation>
    <scope>NUCLEOTIDE SEQUENCE [LARGE SCALE GENOMIC DNA]</scope>
    <source>
        <strain evidence="1">cv. Morex</strain>
    </source>
</reference>
<evidence type="ECO:0000313" key="1">
    <source>
        <dbReference type="EnsemblPlants" id="HORVU.MOREX.r3.3HG0241140.1.CDS1"/>
    </source>
</evidence>
<proteinExistence type="predicted"/>
<dbReference type="Proteomes" id="UP000011116">
    <property type="component" value="Chromosome 3H"/>
</dbReference>
<reference evidence="1" key="3">
    <citation type="submission" date="2022-01" db="UniProtKB">
        <authorList>
            <consortium name="EnsemblPlants"/>
        </authorList>
    </citation>
    <scope>IDENTIFICATION</scope>
    <source>
        <strain evidence="1">subsp. vulgare</strain>
    </source>
</reference>
<dbReference type="AlphaFoldDB" id="A0A8I6XC30"/>
<dbReference type="Gramene" id="HORVU.MOREX.r3.3HG0241140.1">
    <property type="protein sequence ID" value="HORVU.MOREX.r3.3HG0241140.1.CDS1"/>
    <property type="gene ID" value="HORVU.MOREX.r3.3HG0241140"/>
</dbReference>
<reference evidence="2" key="1">
    <citation type="journal article" date="2012" name="Nature">
        <title>A physical, genetic and functional sequence assembly of the barley genome.</title>
        <authorList>
            <consortium name="The International Barley Genome Sequencing Consortium"/>
            <person name="Mayer K.F."/>
            <person name="Waugh R."/>
            <person name="Brown J.W."/>
            <person name="Schulman A."/>
            <person name="Langridge P."/>
            <person name="Platzer M."/>
            <person name="Fincher G.B."/>
            <person name="Muehlbauer G.J."/>
            <person name="Sato K."/>
            <person name="Close T.J."/>
            <person name="Wise R.P."/>
            <person name="Stein N."/>
        </authorList>
    </citation>
    <scope>NUCLEOTIDE SEQUENCE [LARGE SCALE GENOMIC DNA]</scope>
    <source>
        <strain evidence="2">cv. Morex</strain>
    </source>
</reference>
<protein>
    <submittedName>
        <fullName evidence="1">Uncharacterized protein</fullName>
    </submittedName>
</protein>
<dbReference type="EnsemblPlants" id="HORVU.MOREX.r3.3HG0241140.1">
    <property type="protein sequence ID" value="HORVU.MOREX.r3.3HG0241140.1.CDS1"/>
    <property type="gene ID" value="HORVU.MOREX.r3.3HG0241140"/>
</dbReference>
<organism evidence="1 2">
    <name type="scientific">Hordeum vulgare subsp. vulgare</name>
    <name type="common">Domesticated barley</name>
    <dbReference type="NCBI Taxonomy" id="112509"/>
    <lineage>
        <taxon>Eukaryota</taxon>
        <taxon>Viridiplantae</taxon>
        <taxon>Streptophyta</taxon>
        <taxon>Embryophyta</taxon>
        <taxon>Tracheophyta</taxon>
        <taxon>Spermatophyta</taxon>
        <taxon>Magnoliopsida</taxon>
        <taxon>Liliopsida</taxon>
        <taxon>Poales</taxon>
        <taxon>Poaceae</taxon>
        <taxon>BOP clade</taxon>
        <taxon>Pooideae</taxon>
        <taxon>Triticodae</taxon>
        <taxon>Triticeae</taxon>
        <taxon>Hordeinae</taxon>
        <taxon>Hordeum</taxon>
    </lineage>
</organism>
<accession>A0A8I6XC30</accession>
<evidence type="ECO:0000313" key="2">
    <source>
        <dbReference type="Proteomes" id="UP000011116"/>
    </source>
</evidence>